<dbReference type="InterPro" id="IPR011051">
    <property type="entry name" value="RmlC_Cupin_sf"/>
</dbReference>
<dbReference type="EMBL" id="JBIEIL010000007">
    <property type="protein sequence ID" value="MFG6205839.1"/>
    <property type="molecule type" value="Genomic_DNA"/>
</dbReference>
<dbReference type="RefSeq" id="WP_394507025.1">
    <property type="nucleotide sequence ID" value="NZ_JBIEIL010000007.1"/>
</dbReference>
<dbReference type="InterPro" id="IPR014500">
    <property type="entry name" value="UCP019307_cupin"/>
</dbReference>
<dbReference type="SUPFAM" id="SSF51182">
    <property type="entry name" value="RmlC-like cupins"/>
    <property type="match status" value="1"/>
</dbReference>
<sequence>MTDVTTFLLERNDWVPNNPQLPVLVYSSAIALEGDDPAALFEQTFRANGWPPQFRYHVYDFHHYHTQGHEVLGVAQGDARLMLGGPGGREVQVSAGDVLLLPVGTGHCSLESSPDFLVVGAYPPGQQGDICTEAPNAEQLQNLANVEFPQQDPVQGEHGALSQHWAR</sequence>
<dbReference type="InterPro" id="IPR047121">
    <property type="entry name" value="YjiB-like"/>
</dbReference>
<name>A0ABW7DGP1_9PSED</name>
<evidence type="ECO:0000313" key="2">
    <source>
        <dbReference type="Proteomes" id="UP001605918"/>
    </source>
</evidence>
<organism evidence="1 2">
    <name type="scientific">Pseudomonas retamae</name>
    <dbReference type="NCBI Taxonomy" id="702110"/>
    <lineage>
        <taxon>Bacteria</taxon>
        <taxon>Pseudomonadati</taxon>
        <taxon>Pseudomonadota</taxon>
        <taxon>Gammaproteobacteria</taxon>
        <taxon>Pseudomonadales</taxon>
        <taxon>Pseudomonadaceae</taxon>
        <taxon>Pseudomonas</taxon>
    </lineage>
</organism>
<protein>
    <submittedName>
        <fullName evidence="1">Cupin</fullName>
    </submittedName>
</protein>
<dbReference type="Gene3D" id="2.60.120.10">
    <property type="entry name" value="Jelly Rolls"/>
    <property type="match status" value="1"/>
</dbReference>
<dbReference type="PIRSF" id="PIRSF019307">
    <property type="entry name" value="UCP019307"/>
    <property type="match status" value="1"/>
</dbReference>
<dbReference type="PANTHER" id="PTHR36448">
    <property type="entry name" value="BLR7373 PROTEIN"/>
    <property type="match status" value="1"/>
</dbReference>
<dbReference type="CDD" id="cd02219">
    <property type="entry name" value="cupin_YjlB-like"/>
    <property type="match status" value="1"/>
</dbReference>
<accession>A0ABW7DGP1</accession>
<gene>
    <name evidence="1" type="ORF">ACGSLL_15870</name>
</gene>
<dbReference type="PANTHER" id="PTHR36448:SF2">
    <property type="entry name" value="CUPIN TYPE-1 DOMAIN-CONTAINING PROTEIN"/>
    <property type="match status" value="1"/>
</dbReference>
<comment type="caution">
    <text evidence="1">The sequence shown here is derived from an EMBL/GenBank/DDBJ whole genome shotgun (WGS) entry which is preliminary data.</text>
</comment>
<proteinExistence type="predicted"/>
<keyword evidence="2" id="KW-1185">Reference proteome</keyword>
<dbReference type="Proteomes" id="UP001605918">
    <property type="component" value="Unassembled WGS sequence"/>
</dbReference>
<reference evidence="1 2" key="1">
    <citation type="submission" date="2024-10" db="EMBL/GenBank/DDBJ databases">
        <title>Whole genome of Pseudomonas sp Strain RB5.</title>
        <authorList>
            <person name="Selami N."/>
        </authorList>
    </citation>
    <scope>NUCLEOTIDE SEQUENCE [LARGE SCALE GENOMIC DNA]</scope>
    <source>
        <strain evidence="1 2">RB5</strain>
    </source>
</reference>
<dbReference type="InterPro" id="IPR014710">
    <property type="entry name" value="RmlC-like_jellyroll"/>
</dbReference>
<evidence type="ECO:0000313" key="1">
    <source>
        <dbReference type="EMBL" id="MFG6205839.1"/>
    </source>
</evidence>